<dbReference type="EMBL" id="CP001614">
    <property type="protein sequence ID" value="ACR13735.1"/>
    <property type="molecule type" value="Genomic_DNA"/>
</dbReference>
<accession>C5BPK9</accession>
<evidence type="ECO:0000259" key="1">
    <source>
        <dbReference type="Pfam" id="PF04168"/>
    </source>
</evidence>
<name>C5BPK9_TERTT</name>
<reference evidence="2 3" key="1">
    <citation type="journal article" date="2009" name="PLoS ONE">
        <title>The complete genome of Teredinibacter turnerae T7901: an intracellular endosymbiont of marine wood-boring bivalves (shipworms).</title>
        <authorList>
            <person name="Yang J.C."/>
            <person name="Madupu R."/>
            <person name="Durkin A.S."/>
            <person name="Ekborg N.A."/>
            <person name="Pedamallu C.S."/>
            <person name="Hostetler J.B."/>
            <person name="Radune D."/>
            <person name="Toms B.S."/>
            <person name="Henrissat B."/>
            <person name="Coutinho P.M."/>
            <person name="Schwarz S."/>
            <person name="Field L."/>
            <person name="Trindade-Silva A.E."/>
            <person name="Soares C.A.G."/>
            <person name="Elshahawi S."/>
            <person name="Hanora A."/>
            <person name="Schmidt E.W."/>
            <person name="Haygood M.G."/>
            <person name="Posfai J."/>
            <person name="Benner J."/>
            <person name="Madinger C."/>
            <person name="Nove J."/>
            <person name="Anton B."/>
            <person name="Chaudhary K."/>
            <person name="Foster J."/>
            <person name="Holman A."/>
            <person name="Kumar S."/>
            <person name="Lessard P.A."/>
            <person name="Luyten Y.A."/>
            <person name="Slatko B."/>
            <person name="Wood N."/>
            <person name="Wu B."/>
            <person name="Teplitski M."/>
            <person name="Mougous J.D."/>
            <person name="Ward N."/>
            <person name="Eisen J.A."/>
            <person name="Badger J.H."/>
            <person name="Distel D.L."/>
        </authorList>
    </citation>
    <scope>NUCLEOTIDE SEQUENCE [LARGE SCALE GENOMIC DNA]</scope>
    <source>
        <strain evidence="3">ATCC 39867 / T7901</strain>
    </source>
</reference>
<dbReference type="Proteomes" id="UP000009080">
    <property type="component" value="Chromosome"/>
</dbReference>
<dbReference type="HOGENOM" id="CLU_071567_1_0_6"/>
<dbReference type="Pfam" id="PF04168">
    <property type="entry name" value="Alpha-E"/>
    <property type="match status" value="1"/>
</dbReference>
<keyword evidence="3" id="KW-1185">Reference proteome</keyword>
<evidence type="ECO:0000313" key="3">
    <source>
        <dbReference type="Proteomes" id="UP000009080"/>
    </source>
</evidence>
<dbReference type="InterPro" id="IPR051680">
    <property type="entry name" value="ATP-dep_Glu-Cys_Ligase-2"/>
</dbReference>
<dbReference type="eggNOG" id="COG2307">
    <property type="taxonomic scope" value="Bacteria"/>
</dbReference>
<dbReference type="KEGG" id="ttu:TERTU_0826"/>
<dbReference type="RefSeq" id="WP_015819850.1">
    <property type="nucleotide sequence ID" value="NC_012997.1"/>
</dbReference>
<organism evidence="2 3">
    <name type="scientific">Teredinibacter turnerae (strain ATCC 39867 / T7901)</name>
    <dbReference type="NCBI Taxonomy" id="377629"/>
    <lineage>
        <taxon>Bacteria</taxon>
        <taxon>Pseudomonadati</taxon>
        <taxon>Pseudomonadota</taxon>
        <taxon>Gammaproteobacteria</taxon>
        <taxon>Cellvibrionales</taxon>
        <taxon>Cellvibrionaceae</taxon>
        <taxon>Teredinibacter</taxon>
    </lineage>
</organism>
<gene>
    <name evidence="2" type="ordered locus">TERTU_0826</name>
</gene>
<dbReference type="STRING" id="377629.TERTU_0826"/>
<evidence type="ECO:0000313" key="2">
    <source>
        <dbReference type="EMBL" id="ACR13735.1"/>
    </source>
</evidence>
<feature type="domain" description="DUF403" evidence="1">
    <location>
        <begin position="1"/>
        <end position="307"/>
    </location>
</feature>
<dbReference type="PANTHER" id="PTHR34595:SF7">
    <property type="entry name" value="SLL1039 PROTEIN"/>
    <property type="match status" value="1"/>
</dbReference>
<dbReference type="InterPro" id="IPR007296">
    <property type="entry name" value="DUF403"/>
</dbReference>
<protein>
    <recommendedName>
        <fullName evidence="1">DUF403 domain-containing protein</fullName>
    </recommendedName>
</protein>
<sequence>MLSKVAERVYWTARYLERVENTARLIRVYDNLMFDLPRSVNFGWYNLITINSAQKEFADRFKVQDERNVVKFLLADDTTSSSILSSLRAIRENVRTTRDVVPEDTWELTNELNLYVTENIQLGVNRKGRHEFLDGVIKGCQQILGLLYGTMPHDPAWDFLRLGRNLERADMTTRILDAGVAAVLQVVEEDAAVNSRQIIWGAVLRSLGATQSYRQTTRSAVTGDGVVYYLLEDLSFPRTIAHCLDAIIDSAERLPRSKEIVAILKENQSTIFDDVDYEELGEPLRDYLNDLQTELASIHTHIAATWFPELH</sequence>
<dbReference type="AlphaFoldDB" id="C5BPK9"/>
<dbReference type="PANTHER" id="PTHR34595">
    <property type="entry name" value="BLR5612 PROTEIN"/>
    <property type="match status" value="1"/>
</dbReference>
<dbReference type="OrthoDB" id="9803532at2"/>
<proteinExistence type="predicted"/>